<evidence type="ECO:0000256" key="1">
    <source>
        <dbReference type="SAM" id="MobiDB-lite"/>
    </source>
</evidence>
<feature type="region of interest" description="Disordered" evidence="1">
    <location>
        <begin position="502"/>
        <end position="540"/>
    </location>
</feature>
<reference evidence="3" key="1">
    <citation type="journal article" date="2018" name="Nat. Microbiol.">
        <title>Leveraging single-cell genomics to expand the fungal tree of life.</title>
        <authorList>
            <person name="Ahrendt S.R."/>
            <person name="Quandt C.A."/>
            <person name="Ciobanu D."/>
            <person name="Clum A."/>
            <person name="Salamov A."/>
            <person name="Andreopoulos B."/>
            <person name="Cheng J.F."/>
            <person name="Woyke T."/>
            <person name="Pelin A."/>
            <person name="Henrissat B."/>
            <person name="Reynolds N.K."/>
            <person name="Benny G.L."/>
            <person name="Smith M.E."/>
            <person name="James T.Y."/>
            <person name="Grigoriev I.V."/>
        </authorList>
    </citation>
    <scope>NUCLEOTIDE SEQUENCE [LARGE SCALE GENOMIC DNA]</scope>
    <source>
        <strain evidence="3">Benny S71-1</strain>
    </source>
</reference>
<feature type="region of interest" description="Disordered" evidence="1">
    <location>
        <begin position="27"/>
        <end position="59"/>
    </location>
</feature>
<organism evidence="2 3">
    <name type="scientific">Syncephalis pseudoplumigaleata</name>
    <dbReference type="NCBI Taxonomy" id="1712513"/>
    <lineage>
        <taxon>Eukaryota</taxon>
        <taxon>Fungi</taxon>
        <taxon>Fungi incertae sedis</taxon>
        <taxon>Zoopagomycota</taxon>
        <taxon>Zoopagomycotina</taxon>
        <taxon>Zoopagomycetes</taxon>
        <taxon>Zoopagales</taxon>
        <taxon>Piptocephalidaceae</taxon>
        <taxon>Syncephalis</taxon>
    </lineage>
</organism>
<sequence>MRLRQLFNEVVIPCKRQFLARLQGKATAPCQSTPGAGHCHQQTHHHHHHHHHYQQQRQPSIVELLRASQQARSYSSHAFAQHPTFTRWQHMMAADAARAAWFQARARPVAGSPLMELLRARLLVLANLFAHNNHSAVCENARQFWMKARRHGFARGGPMFFKPPFSSPVQRQNCIFTRLAEMRRAAMAPGVPRGYATAIARCHVVPQPAKTAFFAGRLFATPFGTFSTKHIGSTHPSEQGDRLQQDQTQFRRRFKRSIRAKRSSSSSSKFAGARIENNRVADMAARPQSIRHCDEAIAHLETSTRNAAAEEEEEVAATLIVDPDVYTPATATATPSPSNEHEQLEQTQVLASPPPPVPTPAIMEPEPCNEPDSAADMLPANSRYCVAFLLPGPPLYDYLMLDHSNNSSGSHGGSVVDESFMRRLTEVMGLNRRQLELVAQALSLLRERIPRLDVRLEGYEVRVFMPLGTPVATVRHWLHEAGLHEGQQYIFESVSSLRAAASQRGSSRMSQGSRSTRSSASPMSQRDFTAGAENRPSNPTRDIHAFLARADALARDTTAFARPATATNARPRCSPSVRLAAARSYSAALNYVF</sequence>
<proteinExistence type="predicted"/>
<gene>
    <name evidence="2" type="ORF">SYNPS1DRAFT_28272</name>
</gene>
<keyword evidence="3" id="KW-1185">Reference proteome</keyword>
<accession>A0A4P9Z214</accession>
<evidence type="ECO:0000313" key="2">
    <source>
        <dbReference type="EMBL" id="RKP26012.1"/>
    </source>
</evidence>
<name>A0A4P9Z214_9FUNG</name>
<evidence type="ECO:0000313" key="3">
    <source>
        <dbReference type="Proteomes" id="UP000278143"/>
    </source>
</evidence>
<dbReference type="Proteomes" id="UP000278143">
    <property type="component" value="Unassembled WGS sequence"/>
</dbReference>
<dbReference type="AlphaFoldDB" id="A0A4P9Z214"/>
<protein>
    <submittedName>
        <fullName evidence="2">Uncharacterized protein</fullName>
    </submittedName>
</protein>
<dbReference type="EMBL" id="KZ989541">
    <property type="protein sequence ID" value="RKP26012.1"/>
    <property type="molecule type" value="Genomic_DNA"/>
</dbReference>
<feature type="compositionally biased region" description="Low complexity" evidence="1">
    <location>
        <begin position="502"/>
        <end position="526"/>
    </location>
</feature>
<feature type="compositionally biased region" description="Basic residues" evidence="1">
    <location>
        <begin position="41"/>
        <end position="54"/>
    </location>
</feature>
<dbReference type="OrthoDB" id="5596984at2759"/>